<dbReference type="KEGG" id="rama:IDM48_06005"/>
<evidence type="ECO:0000259" key="9">
    <source>
        <dbReference type="Pfam" id="PF17764"/>
    </source>
</evidence>
<feature type="binding site" evidence="8">
    <location>
        <position position="455"/>
    </location>
    <ligand>
        <name>Zn(2+)</name>
        <dbReference type="ChEBI" id="CHEBI:29105"/>
        <label>1</label>
    </ligand>
</feature>
<dbReference type="InterPro" id="IPR042115">
    <property type="entry name" value="PriA_3primeBD_sf"/>
</dbReference>
<keyword evidence="3 8" id="KW-0479">Metal-binding</keyword>
<feature type="domain" description="Primosomal protein N' 3' DNA-binding" evidence="9">
    <location>
        <begin position="46"/>
        <end position="139"/>
    </location>
</feature>
<accession>A0A7H2BH43</accession>
<gene>
    <name evidence="8" type="primary">priA</name>
    <name evidence="10" type="ORF">IDM48_06005</name>
</gene>
<feature type="binding site" evidence="8">
    <location>
        <position position="413"/>
    </location>
    <ligand>
        <name>Zn(2+)</name>
        <dbReference type="ChEBI" id="CHEBI:29105"/>
        <label>1</label>
    </ligand>
</feature>
<keyword evidence="11" id="KW-1185">Reference proteome</keyword>
<dbReference type="PANTHER" id="PTHR30580:SF0">
    <property type="entry name" value="PRIMOSOMAL PROTEIN N"/>
    <property type="match status" value="1"/>
</dbReference>
<comment type="subunit">
    <text evidence="8">Component of the replication restart primosome.</text>
</comment>
<feature type="binding site" evidence="8">
    <location>
        <position position="443"/>
    </location>
    <ligand>
        <name>Zn(2+)</name>
        <dbReference type="ChEBI" id="CHEBI:29105"/>
        <label>2</label>
    </ligand>
</feature>
<proteinExistence type="inferred from homology"/>
<protein>
    <recommendedName>
        <fullName evidence="8">Probable replication restart protein PriA</fullName>
    </recommendedName>
    <alternativeName>
        <fullName evidence="8">Putative ATP-dependent DNA helicase PriA</fullName>
    </alternativeName>
</protein>
<comment type="cofactor">
    <cofactor evidence="8">
        <name>Zn(2+)</name>
        <dbReference type="ChEBI" id="CHEBI:29105"/>
    </cofactor>
    <text evidence="8">Binds 2 zinc ions per subunit.</text>
</comment>
<organism evidence="10 11">
    <name type="scientific">Rothia amarae</name>
    <dbReference type="NCBI Taxonomy" id="169480"/>
    <lineage>
        <taxon>Bacteria</taxon>
        <taxon>Bacillati</taxon>
        <taxon>Actinomycetota</taxon>
        <taxon>Actinomycetes</taxon>
        <taxon>Micrococcales</taxon>
        <taxon>Micrococcaceae</taxon>
        <taxon>Rothia</taxon>
    </lineage>
</organism>
<evidence type="ECO:0000256" key="6">
    <source>
        <dbReference type="ARBA" id="ARBA00022840"/>
    </source>
</evidence>
<keyword evidence="1 8" id="KW-0639">Primosome</keyword>
<dbReference type="Proteomes" id="UP000516421">
    <property type="component" value="Chromosome"/>
</dbReference>
<dbReference type="InterPro" id="IPR005259">
    <property type="entry name" value="PriA"/>
</dbReference>
<dbReference type="Pfam" id="PF17764">
    <property type="entry name" value="PriA_3primeBD"/>
    <property type="match status" value="1"/>
</dbReference>
<keyword evidence="5 8" id="KW-0862">Zinc</keyword>
<dbReference type="AlphaFoldDB" id="A0A7H2BH43"/>
<comment type="similarity">
    <text evidence="8">Belongs to the helicase family. PriA subfamily.</text>
</comment>
<dbReference type="GO" id="GO:0006310">
    <property type="term" value="P:DNA recombination"/>
    <property type="evidence" value="ECO:0007669"/>
    <property type="project" value="InterPro"/>
</dbReference>
<keyword evidence="2 8" id="KW-0235">DNA replication</keyword>
<dbReference type="InterPro" id="IPR041222">
    <property type="entry name" value="PriA_3primeBD"/>
</dbReference>
<dbReference type="GO" id="GO:1990077">
    <property type="term" value="C:primosome complex"/>
    <property type="evidence" value="ECO:0007669"/>
    <property type="project" value="UniProtKB-UniRule"/>
</dbReference>
<evidence type="ECO:0000256" key="5">
    <source>
        <dbReference type="ARBA" id="ARBA00022833"/>
    </source>
</evidence>
<evidence type="ECO:0000256" key="2">
    <source>
        <dbReference type="ARBA" id="ARBA00022705"/>
    </source>
</evidence>
<dbReference type="GO" id="GO:0005524">
    <property type="term" value="F:ATP binding"/>
    <property type="evidence" value="ECO:0007669"/>
    <property type="project" value="UniProtKB-UniRule"/>
</dbReference>
<dbReference type="GO" id="GO:0043138">
    <property type="term" value="F:3'-5' DNA helicase activity"/>
    <property type="evidence" value="ECO:0007669"/>
    <property type="project" value="TreeGrafter"/>
</dbReference>
<feature type="binding site" evidence="8">
    <location>
        <position position="440"/>
    </location>
    <ligand>
        <name>Zn(2+)</name>
        <dbReference type="ChEBI" id="CHEBI:29105"/>
        <label>2</label>
    </ligand>
</feature>
<feature type="binding site" evidence="8">
    <location>
        <position position="425"/>
    </location>
    <ligand>
        <name>Zn(2+)</name>
        <dbReference type="ChEBI" id="CHEBI:29105"/>
        <label>2</label>
    </ligand>
</feature>
<dbReference type="RefSeq" id="WP_190616511.1">
    <property type="nucleotide sequence ID" value="NZ_CP061538.1"/>
</dbReference>
<name>A0A7H2BH43_9MICC</name>
<feature type="binding site" evidence="8">
    <location>
        <position position="422"/>
    </location>
    <ligand>
        <name>Zn(2+)</name>
        <dbReference type="ChEBI" id="CHEBI:29105"/>
        <label>2</label>
    </ligand>
</feature>
<comment type="caution">
    <text evidence="8">As this protein does not have any detectable helicase domains, it probably does not have helicase activity.</text>
</comment>
<dbReference type="EMBL" id="CP061538">
    <property type="protein sequence ID" value="QNV38989.1"/>
    <property type="molecule type" value="Genomic_DNA"/>
</dbReference>
<dbReference type="GO" id="GO:0006302">
    <property type="term" value="P:double-strand break repair"/>
    <property type="evidence" value="ECO:0007669"/>
    <property type="project" value="InterPro"/>
</dbReference>
<dbReference type="GO" id="GO:0006269">
    <property type="term" value="P:DNA replication, synthesis of primer"/>
    <property type="evidence" value="ECO:0007669"/>
    <property type="project" value="UniProtKB-KW"/>
</dbReference>
<keyword evidence="4 8" id="KW-0547">Nucleotide-binding</keyword>
<dbReference type="Gene3D" id="3.40.50.300">
    <property type="entry name" value="P-loop containing nucleotide triphosphate hydrolases"/>
    <property type="match status" value="1"/>
</dbReference>
<keyword evidence="6 8" id="KW-0067">ATP-binding</keyword>
<evidence type="ECO:0000256" key="7">
    <source>
        <dbReference type="ARBA" id="ARBA00023125"/>
    </source>
</evidence>
<evidence type="ECO:0000313" key="11">
    <source>
        <dbReference type="Proteomes" id="UP000516421"/>
    </source>
</evidence>
<evidence type="ECO:0000313" key="10">
    <source>
        <dbReference type="EMBL" id="QNV38989.1"/>
    </source>
</evidence>
<evidence type="ECO:0000256" key="1">
    <source>
        <dbReference type="ARBA" id="ARBA00022515"/>
    </source>
</evidence>
<reference evidence="10 11" key="1">
    <citation type="submission" date="2020-09" db="EMBL/GenBank/DDBJ databases">
        <title>Investigation of environmental microbe.</title>
        <authorList>
            <person name="Ou Y."/>
            <person name="Kang Q."/>
        </authorList>
    </citation>
    <scope>NUCLEOTIDE SEQUENCE [LARGE SCALE GENOMIC DNA]</scope>
    <source>
        <strain evidence="10 11">KJZ-9</strain>
    </source>
</reference>
<comment type="function">
    <text evidence="8">Initiates the restart of stalled replication forks, which reloads the replicative helicase on sites other than the origin of replication. Recognizes and binds to abandoned replication forks and remodels them to uncover a helicase loading site. Promotes assembly of the primosome at these replication forks.</text>
</comment>
<evidence type="ECO:0000256" key="8">
    <source>
        <dbReference type="HAMAP-Rule" id="MF_00983"/>
    </source>
</evidence>
<feature type="binding site" evidence="8">
    <location>
        <position position="416"/>
    </location>
    <ligand>
        <name>Zn(2+)</name>
        <dbReference type="ChEBI" id="CHEBI:29105"/>
        <label>1</label>
    </ligand>
</feature>
<keyword evidence="7 8" id="KW-0238">DNA-binding</keyword>
<feature type="binding site" evidence="8">
    <location>
        <position position="452"/>
    </location>
    <ligand>
        <name>Zn(2+)</name>
        <dbReference type="ChEBI" id="CHEBI:29105"/>
        <label>1</label>
    </ligand>
</feature>
<dbReference type="GO" id="GO:0003677">
    <property type="term" value="F:DNA binding"/>
    <property type="evidence" value="ECO:0007669"/>
    <property type="project" value="UniProtKB-UniRule"/>
</dbReference>
<dbReference type="HAMAP" id="MF_00983">
    <property type="entry name" value="PriA"/>
    <property type="match status" value="1"/>
</dbReference>
<sequence length="682" mass="74748">MTHSENPESLQTDLFEGIQGLEPASSFGGRPVAPELPVAQVLLETDVPHLDRYFDYLVPLELDESAQIGVRVRVHLGEQKLTGYIRRRIQHTKFMGRLKFIDDVVSPISVVTEDIFDLAERLAERYANVMSNVLRLAVPPRIASVEKTLEKVESLPEVAPPADPENYSHYTGGPEFIEDLGEGAPTRAVLTVLPADDEGSWEDLFAIAIQQTAHQGKSVVAVVPNIKDLDRLYTAVSQRIDQSLIARLTSADKPTDRYRAYLNVKWGNTPVVLGTRSAAYAPVDNLGLVMLWDDGDSNLIEQRAPYCHARDVLLIRATEHRAAALFAGFSMSSETARLVRSRWASFLAAPREVVREHTPRVVDTGSDYQLARDPLAATARIPHLAFETARAGLIRGPVLIQVSRSGYLPALSCQRCRMAARCSECHGPLIIHSQGQVPACGWCGRLASHWQCGECGFDQFRHNVAGAIRTAEELGRAFPNVPVISSSGENVVAKIGDYPALVVATPGAEPVSPRGYAATILLDADSMLQRDSLRAPEVALRKWLNAAALTRSFAEGGQVVITASHSPAVEALKRWDPARFALWELDERAELKLPPAVRTATITGTEKGIIHFLETLNMPAGVTQRGPIEVDDFSDEDRFQTLLFFSYAQGDTVTGALRAHRASNAALKMEPVNIKCDGLDIL</sequence>
<dbReference type="GO" id="GO:0008270">
    <property type="term" value="F:zinc ion binding"/>
    <property type="evidence" value="ECO:0007669"/>
    <property type="project" value="UniProtKB-UniRule"/>
</dbReference>
<dbReference type="GO" id="GO:0006270">
    <property type="term" value="P:DNA replication initiation"/>
    <property type="evidence" value="ECO:0007669"/>
    <property type="project" value="TreeGrafter"/>
</dbReference>
<dbReference type="Gene3D" id="3.40.1440.60">
    <property type="entry name" value="PriA, 3(prime) DNA-binding domain"/>
    <property type="match status" value="1"/>
</dbReference>
<dbReference type="PANTHER" id="PTHR30580">
    <property type="entry name" value="PRIMOSOMAL PROTEIN N"/>
    <property type="match status" value="1"/>
</dbReference>
<evidence type="ECO:0000256" key="3">
    <source>
        <dbReference type="ARBA" id="ARBA00022723"/>
    </source>
</evidence>
<dbReference type="InterPro" id="IPR027417">
    <property type="entry name" value="P-loop_NTPase"/>
</dbReference>
<evidence type="ECO:0000256" key="4">
    <source>
        <dbReference type="ARBA" id="ARBA00022741"/>
    </source>
</evidence>